<protein>
    <submittedName>
        <fullName evidence="5">GntR family transcriptional regulator</fullName>
    </submittedName>
</protein>
<dbReference type="SUPFAM" id="SSF48008">
    <property type="entry name" value="GntR ligand-binding domain-like"/>
    <property type="match status" value="1"/>
</dbReference>
<name>A0ABT1AEF4_9RALS</name>
<dbReference type="SMART" id="SM00895">
    <property type="entry name" value="FCD"/>
    <property type="match status" value="1"/>
</dbReference>
<reference evidence="5" key="2">
    <citation type="journal article" date="2023" name="Front. Microbiol.">
        <title>Ralstonia chuxiongensis sp. nov., Ralstonia mojiangensis sp. nov., and Ralstonia soli sp. nov., isolated from tobacco fields, are three novel species in the family Burkholderiaceae.</title>
        <authorList>
            <person name="Lu C.H."/>
            <person name="Zhang Y.Y."/>
            <person name="Jiang N."/>
            <person name="Chen W."/>
            <person name="Shao X."/>
            <person name="Zhao Z.M."/>
            <person name="Lu W.L."/>
            <person name="Hu X."/>
            <person name="Xi Y.X."/>
            <person name="Zou S.Y."/>
            <person name="Wei Q.J."/>
            <person name="Lin Z.L."/>
            <person name="Gong L."/>
            <person name="Gai X.T."/>
            <person name="Zhang L.Q."/>
            <person name="Li J.Y."/>
            <person name="Jin Y."/>
            <person name="Xia Z.Y."/>
        </authorList>
    </citation>
    <scope>NUCLEOTIDE SEQUENCE</scope>
    <source>
        <strain evidence="5">21MJYT02-11</strain>
    </source>
</reference>
<evidence type="ECO:0000313" key="5">
    <source>
        <dbReference type="EMBL" id="MCO5396693.1"/>
    </source>
</evidence>
<evidence type="ECO:0000256" key="2">
    <source>
        <dbReference type="ARBA" id="ARBA00023125"/>
    </source>
</evidence>
<dbReference type="PRINTS" id="PR00035">
    <property type="entry name" value="HTHGNTR"/>
</dbReference>
<accession>A0ABT1AEF4</accession>
<dbReference type="InterPro" id="IPR008920">
    <property type="entry name" value="TF_FadR/GntR_C"/>
</dbReference>
<dbReference type="SUPFAM" id="SSF46785">
    <property type="entry name" value="Winged helix' DNA-binding domain"/>
    <property type="match status" value="1"/>
</dbReference>
<dbReference type="InterPro" id="IPR011711">
    <property type="entry name" value="GntR_C"/>
</dbReference>
<dbReference type="CDD" id="cd07377">
    <property type="entry name" value="WHTH_GntR"/>
    <property type="match status" value="1"/>
</dbReference>
<reference evidence="5" key="1">
    <citation type="submission" date="2022-06" db="EMBL/GenBank/DDBJ databases">
        <authorList>
            <person name="Lu C.-H."/>
        </authorList>
    </citation>
    <scope>NUCLEOTIDE SEQUENCE</scope>
    <source>
        <strain evidence="5">21MJYT02-11</strain>
    </source>
</reference>
<dbReference type="PANTHER" id="PTHR43537">
    <property type="entry name" value="TRANSCRIPTIONAL REGULATOR, GNTR FAMILY"/>
    <property type="match status" value="1"/>
</dbReference>
<dbReference type="PANTHER" id="PTHR43537:SF5">
    <property type="entry name" value="UXU OPERON TRANSCRIPTIONAL REGULATOR"/>
    <property type="match status" value="1"/>
</dbReference>
<dbReference type="Gene3D" id="1.20.120.530">
    <property type="entry name" value="GntR ligand-binding domain-like"/>
    <property type="match status" value="1"/>
</dbReference>
<comment type="caution">
    <text evidence="5">The sequence shown here is derived from an EMBL/GenBank/DDBJ whole genome shotgun (WGS) entry which is preliminary data.</text>
</comment>
<evidence type="ECO:0000259" key="4">
    <source>
        <dbReference type="PROSITE" id="PS50949"/>
    </source>
</evidence>
<evidence type="ECO:0000256" key="1">
    <source>
        <dbReference type="ARBA" id="ARBA00023015"/>
    </source>
</evidence>
<dbReference type="Gene3D" id="1.10.10.10">
    <property type="entry name" value="Winged helix-like DNA-binding domain superfamily/Winged helix DNA-binding domain"/>
    <property type="match status" value="1"/>
</dbReference>
<gene>
    <name evidence="5" type="ORF">NG900_00610</name>
</gene>
<dbReference type="InterPro" id="IPR036388">
    <property type="entry name" value="WH-like_DNA-bd_sf"/>
</dbReference>
<dbReference type="Pfam" id="PF07729">
    <property type="entry name" value="FCD"/>
    <property type="match status" value="1"/>
</dbReference>
<keyword evidence="2" id="KW-0238">DNA-binding</keyword>
<evidence type="ECO:0000313" key="6">
    <source>
        <dbReference type="Proteomes" id="UP001162811"/>
    </source>
</evidence>
<evidence type="ECO:0000256" key="3">
    <source>
        <dbReference type="ARBA" id="ARBA00023163"/>
    </source>
</evidence>
<proteinExistence type="predicted"/>
<keyword evidence="1" id="KW-0805">Transcription regulation</keyword>
<sequence>MFAPIGALSGVAGIVARLRTAIDLGFLEDGELLPKEAALAGQLRVSAFALREALAELRAEGLVETRPGRGGGTLVRRRSTVVHQNALRLLCDMSSVSLRDLADWRGMLLSECAGLAARRSSAANRRRLFEYAKSIRGAKTLTDASRAHARFDVELASAAQSVRLTSALLEIYEKYAWLFGLAHEDEKYRTGAQRTLQQITESLEARDEQRATSLARSLASETFDYLVRLRLQAIAEQAV</sequence>
<keyword evidence="3" id="KW-0804">Transcription</keyword>
<dbReference type="RefSeq" id="WP_252676872.1">
    <property type="nucleotide sequence ID" value="NZ_JAMXHT010000001.1"/>
</dbReference>
<feature type="domain" description="HTH gntR-type" evidence="4">
    <location>
        <begin position="8"/>
        <end position="78"/>
    </location>
</feature>
<dbReference type="InterPro" id="IPR000524">
    <property type="entry name" value="Tscrpt_reg_HTH_GntR"/>
</dbReference>
<organism evidence="5 6">
    <name type="scientific">Ralstonia soli</name>
    <dbReference type="NCBI Taxonomy" id="2953896"/>
    <lineage>
        <taxon>Bacteria</taxon>
        <taxon>Pseudomonadati</taxon>
        <taxon>Pseudomonadota</taxon>
        <taxon>Betaproteobacteria</taxon>
        <taxon>Burkholderiales</taxon>
        <taxon>Burkholderiaceae</taxon>
        <taxon>Ralstonia</taxon>
    </lineage>
</organism>
<dbReference type="PROSITE" id="PS50949">
    <property type="entry name" value="HTH_GNTR"/>
    <property type="match status" value="1"/>
</dbReference>
<dbReference type="SMART" id="SM00345">
    <property type="entry name" value="HTH_GNTR"/>
    <property type="match status" value="1"/>
</dbReference>
<keyword evidence="6" id="KW-1185">Reference proteome</keyword>
<dbReference type="InterPro" id="IPR036390">
    <property type="entry name" value="WH_DNA-bd_sf"/>
</dbReference>
<dbReference type="EMBL" id="JAMXHT010000001">
    <property type="protein sequence ID" value="MCO5396693.1"/>
    <property type="molecule type" value="Genomic_DNA"/>
</dbReference>
<dbReference type="Pfam" id="PF00392">
    <property type="entry name" value="GntR"/>
    <property type="match status" value="1"/>
</dbReference>
<dbReference type="Proteomes" id="UP001162811">
    <property type="component" value="Unassembled WGS sequence"/>
</dbReference>